<dbReference type="SUPFAM" id="SSF89360">
    <property type="entry name" value="HesB-like domain"/>
    <property type="match status" value="1"/>
</dbReference>
<proteinExistence type="inferred from homology"/>
<dbReference type="AlphaFoldDB" id="A0A1I5V6F1"/>
<dbReference type="OrthoDB" id="1645729at2"/>
<gene>
    <name evidence="2" type="ORF">SAMN05421670_0685</name>
</gene>
<dbReference type="InterPro" id="IPR008326">
    <property type="entry name" value="PdhI-like"/>
</dbReference>
<sequence length="97" mass="11385">MKILISSDAMHWFHMEMEAVKGDNIRFFARYGGSSPIHEGFSLGVTKDTPFEPAVTYKKEDILFFIEETDEWYFDGHDLYVELDSTRDELSYVYKKA</sequence>
<reference evidence="3" key="1">
    <citation type="submission" date="2016-10" db="EMBL/GenBank/DDBJ databases">
        <authorList>
            <person name="Varghese N."/>
            <person name="Submissions S."/>
        </authorList>
    </citation>
    <scope>NUCLEOTIDE SEQUENCE [LARGE SCALE GENOMIC DNA]</scope>
    <source>
        <strain evidence="3">DSM 11706</strain>
    </source>
</reference>
<evidence type="ECO:0000256" key="1">
    <source>
        <dbReference type="ARBA" id="ARBA00006718"/>
    </source>
</evidence>
<dbReference type="RefSeq" id="WP_093534194.1">
    <property type="nucleotide sequence ID" value="NZ_FOXU01000001.1"/>
</dbReference>
<evidence type="ECO:0000313" key="3">
    <source>
        <dbReference type="Proteomes" id="UP000198734"/>
    </source>
</evidence>
<comment type="similarity">
    <text evidence="1">Belongs to the HesB/IscA family.</text>
</comment>
<name>A0A1I5V6F1_9BACI</name>
<dbReference type="PIRSF" id="PIRSF034852">
    <property type="entry name" value="UCP034852"/>
    <property type="match status" value="1"/>
</dbReference>
<dbReference type="InterPro" id="IPR035903">
    <property type="entry name" value="HesB-like_dom_sf"/>
</dbReference>
<accession>A0A1I5V6F1</accession>
<organism evidence="2 3">
    <name type="scientific">Psychrobacillus psychrotolerans</name>
    <dbReference type="NCBI Taxonomy" id="126156"/>
    <lineage>
        <taxon>Bacteria</taxon>
        <taxon>Bacillati</taxon>
        <taxon>Bacillota</taxon>
        <taxon>Bacilli</taxon>
        <taxon>Bacillales</taxon>
        <taxon>Bacillaceae</taxon>
        <taxon>Psychrobacillus</taxon>
    </lineage>
</organism>
<dbReference type="STRING" id="126156.SAMN05421670_0685"/>
<evidence type="ECO:0000313" key="2">
    <source>
        <dbReference type="EMBL" id="SFQ02927.1"/>
    </source>
</evidence>
<protein>
    <submittedName>
        <fullName evidence="2">Uncharacterized protein YneR</fullName>
    </submittedName>
</protein>
<dbReference type="EMBL" id="FOXU01000001">
    <property type="protein sequence ID" value="SFQ02927.1"/>
    <property type="molecule type" value="Genomic_DNA"/>
</dbReference>
<keyword evidence="3" id="KW-1185">Reference proteome</keyword>
<dbReference type="Proteomes" id="UP000198734">
    <property type="component" value="Unassembled WGS sequence"/>
</dbReference>